<evidence type="ECO:0000256" key="4">
    <source>
        <dbReference type="ARBA" id="ARBA00023163"/>
    </source>
</evidence>
<accession>A0ABS1UZP7</accession>
<sequence>MRRIPLGPIEAFAVVARSQSLAKAATAMHLTVPALSRRIHQLEAHLGTPLFHRLPRGLRLTEAGEAYFASLAPAWEAIHSATEAARRQPNTLRLSIMPSFAANWLVPRLGRFQSRCRDIALTLETSPEPVDLAARPDLDGAIRLGLGPWDGATGLAFLSVEGFAVASPGLVSALPRLRHPQDLLAHGLIGTHHQPVFWQDWFAAQGVDACPEQSQSFDNLQLVYEAAAAGLGIALGLAPVVAPYVEAGRLRPLFPAVPLPRRFHLLRHHGREESRAFLLFRNWLLEEAASFRLAAG</sequence>
<evidence type="ECO:0000256" key="1">
    <source>
        <dbReference type="ARBA" id="ARBA00009437"/>
    </source>
</evidence>
<name>A0ABS1UZP7_9PROT</name>
<dbReference type="PROSITE" id="PS50931">
    <property type="entry name" value="HTH_LYSR"/>
    <property type="match status" value="1"/>
</dbReference>
<dbReference type="Gene3D" id="1.10.10.10">
    <property type="entry name" value="Winged helix-like DNA-binding domain superfamily/Winged helix DNA-binding domain"/>
    <property type="match status" value="1"/>
</dbReference>
<dbReference type="InterPro" id="IPR000847">
    <property type="entry name" value="LysR_HTH_N"/>
</dbReference>
<keyword evidence="3" id="KW-0238">DNA-binding</keyword>
<dbReference type="InterPro" id="IPR005119">
    <property type="entry name" value="LysR_subst-bd"/>
</dbReference>
<reference evidence="6 7" key="1">
    <citation type="submission" date="2021-01" db="EMBL/GenBank/DDBJ databases">
        <title>Belnapia mucosa sp. nov. and Belnapia arida sp. nov., isolated from the Tabernas Desert (Almeria, Spain).</title>
        <authorList>
            <person name="Molina-Menor E."/>
            <person name="Vidal-Verdu A."/>
            <person name="Calonge A."/>
            <person name="Satari L."/>
            <person name="Pereto Magraner J."/>
            <person name="Porcar Miralles M."/>
        </authorList>
    </citation>
    <scope>NUCLEOTIDE SEQUENCE [LARGE SCALE GENOMIC DNA]</scope>
    <source>
        <strain evidence="6 7">T6</strain>
    </source>
</reference>
<dbReference type="RefSeq" id="WP_202824617.1">
    <property type="nucleotide sequence ID" value="NZ_JAEUXJ010000002.1"/>
</dbReference>
<dbReference type="SUPFAM" id="SSF53850">
    <property type="entry name" value="Periplasmic binding protein-like II"/>
    <property type="match status" value="1"/>
</dbReference>
<keyword evidence="7" id="KW-1185">Reference proteome</keyword>
<dbReference type="Pfam" id="PF03466">
    <property type="entry name" value="LysR_substrate"/>
    <property type="match status" value="1"/>
</dbReference>
<comment type="caution">
    <text evidence="6">The sequence shown here is derived from an EMBL/GenBank/DDBJ whole genome shotgun (WGS) entry which is preliminary data.</text>
</comment>
<evidence type="ECO:0000259" key="5">
    <source>
        <dbReference type="PROSITE" id="PS50931"/>
    </source>
</evidence>
<dbReference type="Gene3D" id="3.40.190.10">
    <property type="entry name" value="Periplasmic binding protein-like II"/>
    <property type="match status" value="2"/>
</dbReference>
<keyword evidence="4" id="KW-0804">Transcription</keyword>
<proteinExistence type="inferred from homology"/>
<dbReference type="PANTHER" id="PTHR30537:SF74">
    <property type="entry name" value="HTH-TYPE TRANSCRIPTIONAL REGULATOR TRPI"/>
    <property type="match status" value="1"/>
</dbReference>
<evidence type="ECO:0000313" key="6">
    <source>
        <dbReference type="EMBL" id="MBL6454880.1"/>
    </source>
</evidence>
<protein>
    <submittedName>
        <fullName evidence="6">LysR family transcriptional regulator</fullName>
    </submittedName>
</protein>
<dbReference type="PRINTS" id="PR00039">
    <property type="entry name" value="HTHLYSR"/>
</dbReference>
<gene>
    <name evidence="6" type="ORF">JMJ55_06065</name>
</gene>
<dbReference type="InterPro" id="IPR036388">
    <property type="entry name" value="WH-like_DNA-bd_sf"/>
</dbReference>
<dbReference type="EMBL" id="JAEUXJ010000002">
    <property type="protein sequence ID" value="MBL6454880.1"/>
    <property type="molecule type" value="Genomic_DNA"/>
</dbReference>
<dbReference type="Proteomes" id="UP000606490">
    <property type="component" value="Unassembled WGS sequence"/>
</dbReference>
<evidence type="ECO:0000256" key="3">
    <source>
        <dbReference type="ARBA" id="ARBA00023125"/>
    </source>
</evidence>
<organism evidence="6 7">
    <name type="scientific">Belnapia mucosa</name>
    <dbReference type="NCBI Taxonomy" id="2804532"/>
    <lineage>
        <taxon>Bacteria</taxon>
        <taxon>Pseudomonadati</taxon>
        <taxon>Pseudomonadota</taxon>
        <taxon>Alphaproteobacteria</taxon>
        <taxon>Acetobacterales</taxon>
        <taxon>Roseomonadaceae</taxon>
        <taxon>Belnapia</taxon>
    </lineage>
</organism>
<keyword evidence="2" id="KW-0805">Transcription regulation</keyword>
<dbReference type="SUPFAM" id="SSF46785">
    <property type="entry name" value="Winged helix' DNA-binding domain"/>
    <property type="match status" value="1"/>
</dbReference>
<evidence type="ECO:0000313" key="7">
    <source>
        <dbReference type="Proteomes" id="UP000606490"/>
    </source>
</evidence>
<dbReference type="InterPro" id="IPR058163">
    <property type="entry name" value="LysR-type_TF_proteobact-type"/>
</dbReference>
<evidence type="ECO:0000256" key="2">
    <source>
        <dbReference type="ARBA" id="ARBA00023015"/>
    </source>
</evidence>
<comment type="similarity">
    <text evidence="1">Belongs to the LysR transcriptional regulatory family.</text>
</comment>
<feature type="domain" description="HTH lysR-type" evidence="5">
    <location>
        <begin position="9"/>
        <end position="61"/>
    </location>
</feature>
<dbReference type="Pfam" id="PF00126">
    <property type="entry name" value="HTH_1"/>
    <property type="match status" value="1"/>
</dbReference>
<dbReference type="InterPro" id="IPR036390">
    <property type="entry name" value="WH_DNA-bd_sf"/>
</dbReference>
<dbReference type="PANTHER" id="PTHR30537">
    <property type="entry name" value="HTH-TYPE TRANSCRIPTIONAL REGULATOR"/>
    <property type="match status" value="1"/>
</dbReference>